<dbReference type="AlphaFoldDB" id="A0A9X3WX13"/>
<comment type="caution">
    <text evidence="3">The sequence shown here is derived from an EMBL/GenBank/DDBJ whole genome shotgun (WGS) entry which is preliminary data.</text>
</comment>
<protein>
    <submittedName>
        <fullName evidence="3">Uncharacterized protein</fullName>
    </submittedName>
</protein>
<reference evidence="3 4" key="1">
    <citation type="submission" date="2021-04" db="EMBL/GenBank/DDBJ databases">
        <title>Genome analysis of Polyangium sp.</title>
        <authorList>
            <person name="Li Y."/>
            <person name="Wang J."/>
        </authorList>
    </citation>
    <scope>NUCLEOTIDE SEQUENCE [LARGE SCALE GENOMIC DNA]</scope>
    <source>
        <strain evidence="3 4">SDU14</strain>
    </source>
</reference>
<evidence type="ECO:0000313" key="4">
    <source>
        <dbReference type="Proteomes" id="UP001151081"/>
    </source>
</evidence>
<dbReference type="EMBL" id="JAGTJJ010000001">
    <property type="protein sequence ID" value="MDC3979667.1"/>
    <property type="molecule type" value="Genomic_DNA"/>
</dbReference>
<dbReference type="RefSeq" id="WP_272417898.1">
    <property type="nucleotide sequence ID" value="NZ_JAGTJJ010000001.1"/>
</dbReference>
<accession>A0A9X3WX13</accession>
<name>A0A9X3WX13_9BACT</name>
<feature type="signal peptide" evidence="2">
    <location>
        <begin position="1"/>
        <end position="20"/>
    </location>
</feature>
<keyword evidence="2" id="KW-0732">Signal</keyword>
<proteinExistence type="predicted"/>
<dbReference type="Proteomes" id="UP001151081">
    <property type="component" value="Unassembled WGS sequence"/>
</dbReference>
<evidence type="ECO:0000256" key="1">
    <source>
        <dbReference type="SAM" id="MobiDB-lite"/>
    </source>
</evidence>
<gene>
    <name evidence="3" type="ORF">KEG57_04085</name>
</gene>
<feature type="region of interest" description="Disordered" evidence="1">
    <location>
        <begin position="38"/>
        <end position="81"/>
    </location>
</feature>
<evidence type="ECO:0000256" key="2">
    <source>
        <dbReference type="SAM" id="SignalP"/>
    </source>
</evidence>
<organism evidence="3 4">
    <name type="scientific">Polyangium jinanense</name>
    <dbReference type="NCBI Taxonomy" id="2829994"/>
    <lineage>
        <taxon>Bacteria</taxon>
        <taxon>Pseudomonadati</taxon>
        <taxon>Myxococcota</taxon>
        <taxon>Polyangia</taxon>
        <taxon>Polyangiales</taxon>
        <taxon>Polyangiaceae</taxon>
        <taxon>Polyangium</taxon>
    </lineage>
</organism>
<feature type="chain" id="PRO_5040720452" evidence="2">
    <location>
        <begin position="21"/>
        <end position="291"/>
    </location>
</feature>
<evidence type="ECO:0000313" key="3">
    <source>
        <dbReference type="EMBL" id="MDC3979667.1"/>
    </source>
</evidence>
<sequence>MASTTRFLHSLCLLSSLAAASVLGVACNIQLNASTYERSTVNDEDPGSTAGGEATGPTTTDGGGGNSSGIDFPPPNPPPDGNTSYTHLCGGGCMSSESALGCSVAMNPDGTPQVACQIVPTENGASAQCLTPGTFKAGDPCTRASDCAPGLGCALTGSSVGSCRPYCCGAVEACPEDTYCAPAPMADDTTSEVPLIIPVCIPATECTLLDDTSCPEGLTCTLVREDGTTSCVAPGASGLDDPCPCAAGFLCVAAFKKCLALCHTGGNDCPDGMFCQGGANSFPDGIGVCVK</sequence>
<keyword evidence="4" id="KW-1185">Reference proteome</keyword>
<dbReference type="PROSITE" id="PS51257">
    <property type="entry name" value="PROKAR_LIPOPROTEIN"/>
    <property type="match status" value="1"/>
</dbReference>